<sequence length="291" mass="33684">MDMINKKDIELQDTELRLGLPGIQGTKRSFKESTFDVECVTKSTVTPLSKAQVMGWPPIRSYRKNCIEAMKQEDGGKYVKVSMDGAPYLRKIDMKLYQGYPQLFQSLKSMFQVQIGLLNSSSSSVRCLEMEDVLNSRMKLIEHCHIERIKLYVLRGEQAKELTKTLYGYVRMQAIGWPPIRSFRKTCLQATKVQLEEATSIYVKVSMDGAPYLRKIDLRLYKGYKELLKALEDLFQLKADVLFKKLENCKNNGSEYKPTYEDKDGDWMLVGGVPWEMFINYCKRLRIMKGS</sequence>
<dbReference type="InterPro" id="IPR003311">
    <property type="entry name" value="AUX_IAA"/>
</dbReference>
<keyword evidence="7 8" id="KW-0927">Auxin signaling pathway</keyword>
<dbReference type="OrthoDB" id="7848332at2759"/>
<evidence type="ECO:0000313" key="11">
    <source>
        <dbReference type="Proteomes" id="UP001153076"/>
    </source>
</evidence>
<gene>
    <name evidence="10" type="ORF">Cgig2_011686</name>
</gene>
<dbReference type="EMBL" id="JAKOGI010000585">
    <property type="protein sequence ID" value="KAJ8432763.1"/>
    <property type="molecule type" value="Genomic_DNA"/>
</dbReference>
<dbReference type="AlphaFoldDB" id="A0A9Q1Q8E1"/>
<dbReference type="GO" id="GO:0009734">
    <property type="term" value="P:auxin-activated signaling pathway"/>
    <property type="evidence" value="ECO:0007669"/>
    <property type="project" value="UniProtKB-UniRule"/>
</dbReference>
<comment type="similarity">
    <text evidence="2 8">Belongs to the Aux/IAA family.</text>
</comment>
<proteinExistence type="inferred from homology"/>
<dbReference type="PANTHER" id="PTHR31734">
    <property type="entry name" value="AUXIN-RESPONSIVE PROTEIN IAA17"/>
    <property type="match status" value="1"/>
</dbReference>
<dbReference type="Proteomes" id="UP001153076">
    <property type="component" value="Unassembled WGS sequence"/>
</dbReference>
<keyword evidence="4 8" id="KW-0805">Transcription regulation</keyword>
<dbReference type="GO" id="GO:0005634">
    <property type="term" value="C:nucleus"/>
    <property type="evidence" value="ECO:0007669"/>
    <property type="project" value="UniProtKB-SubCell"/>
</dbReference>
<organism evidence="10 11">
    <name type="scientific">Carnegiea gigantea</name>
    <dbReference type="NCBI Taxonomy" id="171969"/>
    <lineage>
        <taxon>Eukaryota</taxon>
        <taxon>Viridiplantae</taxon>
        <taxon>Streptophyta</taxon>
        <taxon>Embryophyta</taxon>
        <taxon>Tracheophyta</taxon>
        <taxon>Spermatophyta</taxon>
        <taxon>Magnoliopsida</taxon>
        <taxon>eudicotyledons</taxon>
        <taxon>Gunneridae</taxon>
        <taxon>Pentapetalae</taxon>
        <taxon>Caryophyllales</taxon>
        <taxon>Cactineae</taxon>
        <taxon>Cactaceae</taxon>
        <taxon>Cactoideae</taxon>
        <taxon>Echinocereeae</taxon>
        <taxon>Carnegiea</taxon>
    </lineage>
</organism>
<evidence type="ECO:0000256" key="3">
    <source>
        <dbReference type="ARBA" id="ARBA00022491"/>
    </source>
</evidence>
<accession>A0A9Q1Q8E1</accession>
<dbReference type="InterPro" id="IPR053793">
    <property type="entry name" value="PB1-like"/>
</dbReference>
<comment type="subcellular location">
    <subcellularLocation>
        <location evidence="1 8">Nucleus</location>
    </subcellularLocation>
</comment>
<protein>
    <recommendedName>
        <fullName evidence="8">Auxin-responsive protein</fullName>
    </recommendedName>
</protein>
<evidence type="ECO:0000256" key="8">
    <source>
        <dbReference type="RuleBase" id="RU004549"/>
    </source>
</evidence>
<reference evidence="10" key="1">
    <citation type="submission" date="2022-04" db="EMBL/GenBank/DDBJ databases">
        <title>Carnegiea gigantea Genome sequencing and assembly v2.</title>
        <authorList>
            <person name="Copetti D."/>
            <person name="Sanderson M.J."/>
            <person name="Burquez A."/>
            <person name="Wojciechowski M.F."/>
        </authorList>
    </citation>
    <scope>NUCLEOTIDE SEQUENCE</scope>
    <source>
        <strain evidence="10">SGP5-SGP5p</strain>
        <tissue evidence="10">Aerial part</tissue>
    </source>
</reference>
<dbReference type="PANTHER" id="PTHR31734:SF8">
    <property type="entry name" value="AUXIN-RESPONSIVE PROTEIN IAA24"/>
    <property type="match status" value="1"/>
</dbReference>
<evidence type="ECO:0000256" key="5">
    <source>
        <dbReference type="ARBA" id="ARBA00023163"/>
    </source>
</evidence>
<evidence type="ECO:0000256" key="7">
    <source>
        <dbReference type="ARBA" id="ARBA00023294"/>
    </source>
</evidence>
<comment type="subunit">
    <text evidence="8">Homodimers and heterodimers.</text>
</comment>
<comment type="function">
    <text evidence="8">Aux/IAA proteins are short-lived transcriptional factors that function as repressors of early auxin response genes at low auxin concentrations.</text>
</comment>
<evidence type="ECO:0000313" key="10">
    <source>
        <dbReference type="EMBL" id="KAJ8432763.1"/>
    </source>
</evidence>
<evidence type="ECO:0000256" key="6">
    <source>
        <dbReference type="ARBA" id="ARBA00023242"/>
    </source>
</evidence>
<keyword evidence="11" id="KW-1185">Reference proteome</keyword>
<evidence type="ECO:0000256" key="2">
    <source>
        <dbReference type="ARBA" id="ARBA00006728"/>
    </source>
</evidence>
<dbReference type="SUPFAM" id="SSF54277">
    <property type="entry name" value="CAD &amp; PB1 domains"/>
    <property type="match status" value="1"/>
</dbReference>
<keyword evidence="3 8" id="KW-0678">Repressor</keyword>
<dbReference type="GO" id="GO:0006355">
    <property type="term" value="P:regulation of DNA-templated transcription"/>
    <property type="evidence" value="ECO:0007669"/>
    <property type="project" value="InterPro"/>
</dbReference>
<dbReference type="PROSITE" id="PS51745">
    <property type="entry name" value="PB1"/>
    <property type="match status" value="1"/>
</dbReference>
<dbReference type="InterPro" id="IPR033389">
    <property type="entry name" value="AUX/IAA_dom"/>
</dbReference>
<dbReference type="Gene3D" id="3.10.20.90">
    <property type="entry name" value="Phosphatidylinositol 3-kinase Catalytic Subunit, Chain A, domain 1"/>
    <property type="match status" value="2"/>
</dbReference>
<name>A0A9Q1Q8E1_9CARY</name>
<evidence type="ECO:0000259" key="9">
    <source>
        <dbReference type="PROSITE" id="PS51745"/>
    </source>
</evidence>
<evidence type="ECO:0000256" key="4">
    <source>
        <dbReference type="ARBA" id="ARBA00023015"/>
    </source>
</evidence>
<evidence type="ECO:0000256" key="1">
    <source>
        <dbReference type="ARBA" id="ARBA00004123"/>
    </source>
</evidence>
<comment type="caution">
    <text evidence="10">The sequence shown here is derived from an EMBL/GenBank/DDBJ whole genome shotgun (WGS) entry which is preliminary data.</text>
</comment>
<dbReference type="Pfam" id="PF02309">
    <property type="entry name" value="AUX_IAA"/>
    <property type="match status" value="2"/>
</dbReference>
<feature type="domain" description="PB1" evidence="9">
    <location>
        <begin position="200"/>
        <end position="291"/>
    </location>
</feature>
<keyword evidence="6 8" id="KW-0539">Nucleus</keyword>
<keyword evidence="5 8" id="KW-0804">Transcription</keyword>